<dbReference type="CDD" id="cd06558">
    <property type="entry name" value="crotonase-like"/>
    <property type="match status" value="1"/>
</dbReference>
<organism evidence="1 2">
    <name type="scientific">Halomarina halobia</name>
    <dbReference type="NCBI Taxonomy" id="3033386"/>
    <lineage>
        <taxon>Archaea</taxon>
        <taxon>Methanobacteriati</taxon>
        <taxon>Methanobacteriota</taxon>
        <taxon>Stenosarchaea group</taxon>
        <taxon>Halobacteria</taxon>
        <taxon>Halobacteriales</taxon>
        <taxon>Natronomonadaceae</taxon>
        <taxon>Halomarina</taxon>
    </lineage>
</organism>
<dbReference type="SUPFAM" id="SSF52096">
    <property type="entry name" value="ClpP/crotonase"/>
    <property type="match status" value="1"/>
</dbReference>
<accession>A0ABD6AAP3</accession>
<evidence type="ECO:0000313" key="1">
    <source>
        <dbReference type="EMBL" id="MFC7317628.1"/>
    </source>
</evidence>
<protein>
    <submittedName>
        <fullName evidence="1">Enoyl-CoA hydratase/isomerase family protein</fullName>
    </submittedName>
</protein>
<reference evidence="1 2" key="1">
    <citation type="journal article" date="2019" name="Int. J. Syst. Evol. Microbiol.">
        <title>The Global Catalogue of Microorganisms (GCM) 10K type strain sequencing project: providing services to taxonomists for standard genome sequencing and annotation.</title>
        <authorList>
            <consortium name="The Broad Institute Genomics Platform"/>
            <consortium name="The Broad Institute Genome Sequencing Center for Infectious Disease"/>
            <person name="Wu L."/>
            <person name="Ma J."/>
        </authorList>
    </citation>
    <scope>NUCLEOTIDE SEQUENCE [LARGE SCALE GENOMIC DNA]</scope>
    <source>
        <strain evidence="1 2">PSR21</strain>
    </source>
</reference>
<dbReference type="GO" id="GO:0003824">
    <property type="term" value="F:catalytic activity"/>
    <property type="evidence" value="ECO:0007669"/>
    <property type="project" value="UniProtKB-ARBA"/>
</dbReference>
<dbReference type="GeneID" id="79315691"/>
<evidence type="ECO:0000313" key="2">
    <source>
        <dbReference type="Proteomes" id="UP001596547"/>
    </source>
</evidence>
<dbReference type="Gene3D" id="3.90.226.10">
    <property type="entry name" value="2-enoyl-CoA Hydratase, Chain A, domain 1"/>
    <property type="match status" value="1"/>
</dbReference>
<dbReference type="AlphaFoldDB" id="A0ABD6AAP3"/>
<dbReference type="PANTHER" id="PTHR11941">
    <property type="entry name" value="ENOYL-COA HYDRATASE-RELATED"/>
    <property type="match status" value="1"/>
</dbReference>
<gene>
    <name evidence="1" type="ORF">ACFQPE_12655</name>
</gene>
<dbReference type="PANTHER" id="PTHR11941:SF54">
    <property type="entry name" value="ENOYL-COA HYDRATASE, MITOCHONDRIAL"/>
    <property type="match status" value="1"/>
</dbReference>
<dbReference type="Pfam" id="PF00378">
    <property type="entry name" value="ECH_1"/>
    <property type="match status" value="1"/>
</dbReference>
<keyword evidence="2" id="KW-1185">Reference proteome</keyword>
<dbReference type="EMBL" id="JBHTBF010000002">
    <property type="protein sequence ID" value="MFC7317628.1"/>
    <property type="molecule type" value="Genomic_DNA"/>
</dbReference>
<dbReference type="Proteomes" id="UP001596547">
    <property type="component" value="Unassembled WGS sequence"/>
</dbReference>
<dbReference type="InterPro" id="IPR029045">
    <property type="entry name" value="ClpP/crotonase-like_dom_sf"/>
</dbReference>
<dbReference type="InterPro" id="IPR001753">
    <property type="entry name" value="Enoyl-CoA_hydra/iso"/>
</dbReference>
<comment type="caution">
    <text evidence="1">The sequence shown here is derived from an EMBL/GenBank/DDBJ whole genome shotgun (WGS) entry which is preliminary data.</text>
</comment>
<proteinExistence type="predicted"/>
<sequence length="243" mass="25671">MIRTDLRDDVAWITIDRPEKLNALHLEGWDDLRAALDRASAEARVAVVTGAGDAFCAGDDIATLAELDTEADVRALSDRLYECLHGVETLSIPVIAAVNGLAYGGGFELVAAADLAVAVEDATFALPETRIGAYPPYAMARVGDLCGKKRLTELALTGEPIDAVTAREWGLVNRVVPADELPDAVGTLVGRIVESPAPATRLAKAYAAVALSDADERERIAGGFARVAASEACRDAARAFLER</sequence>
<dbReference type="RefSeq" id="WP_276303128.1">
    <property type="nucleotide sequence ID" value="NZ_CP119992.1"/>
</dbReference>
<name>A0ABD6AAP3_9EURY</name>